<dbReference type="Gramene" id="TVU02438">
    <property type="protein sequence ID" value="TVU02438"/>
    <property type="gene ID" value="EJB05_52056"/>
</dbReference>
<dbReference type="GO" id="GO:0072344">
    <property type="term" value="P:rescue of stalled ribosome"/>
    <property type="evidence" value="ECO:0007669"/>
    <property type="project" value="InterPro"/>
</dbReference>
<dbReference type="InterPro" id="IPR044288">
    <property type="entry name" value="ZNF598/HEL2"/>
</dbReference>
<keyword evidence="1" id="KW-1133">Transmembrane helix</keyword>
<dbReference type="GO" id="GO:0016567">
    <property type="term" value="P:protein ubiquitination"/>
    <property type="evidence" value="ECO:0007669"/>
    <property type="project" value="TreeGrafter"/>
</dbReference>
<feature type="transmembrane region" description="Helical" evidence="1">
    <location>
        <begin position="233"/>
        <end position="251"/>
    </location>
</feature>
<proteinExistence type="predicted"/>
<gene>
    <name evidence="2" type="ORF">EJB05_52056</name>
</gene>
<organism evidence="2 3">
    <name type="scientific">Eragrostis curvula</name>
    <name type="common">weeping love grass</name>
    <dbReference type="NCBI Taxonomy" id="38414"/>
    <lineage>
        <taxon>Eukaryota</taxon>
        <taxon>Viridiplantae</taxon>
        <taxon>Streptophyta</taxon>
        <taxon>Embryophyta</taxon>
        <taxon>Tracheophyta</taxon>
        <taxon>Spermatophyta</taxon>
        <taxon>Magnoliopsida</taxon>
        <taxon>Liliopsida</taxon>
        <taxon>Poales</taxon>
        <taxon>Poaceae</taxon>
        <taxon>PACMAD clade</taxon>
        <taxon>Chloridoideae</taxon>
        <taxon>Eragrostideae</taxon>
        <taxon>Eragrostidinae</taxon>
        <taxon>Eragrostis</taxon>
    </lineage>
</organism>
<sequence>MEQVPKATDSQSGDHFVDIELQPVAGHVESNQDAQRQPVEEGSHPIGDGADCYIVNLNHQVEAVGVIEKPECHVVDIAGAAAGDNGENCCVVCTGPLEWVAIGCCGHRVVCPKCMMRSRFFYRDNCCCICRTYSSRVVVTKKNAEADIMSTLPLFAFWEGRVGKFWYHRYTRAYFEDKKVYEATTEACRGIENPFYKPVFIFIMWFLCSIVIGAFVGVGFADQTNNRSTQVRAYALSVTIAILIAAIWWSLIQNCPVDRLDAESYLQAR</sequence>
<dbReference type="PANTHER" id="PTHR22938:SF15">
    <property type="entry name" value="OS01G0568000 PROTEIN"/>
    <property type="match status" value="1"/>
</dbReference>
<dbReference type="OrthoDB" id="663895at2759"/>
<comment type="caution">
    <text evidence="2">The sequence shown here is derived from an EMBL/GenBank/DDBJ whole genome shotgun (WGS) entry which is preliminary data.</text>
</comment>
<protein>
    <recommendedName>
        <fullName evidence="4">RING-type domain-containing protein</fullName>
    </recommendedName>
</protein>
<evidence type="ECO:0008006" key="4">
    <source>
        <dbReference type="Google" id="ProtNLM"/>
    </source>
</evidence>
<keyword evidence="3" id="KW-1185">Reference proteome</keyword>
<dbReference type="PANTHER" id="PTHR22938">
    <property type="entry name" value="ZINC FINGER PROTEIN 598"/>
    <property type="match status" value="1"/>
</dbReference>
<dbReference type="AlphaFoldDB" id="A0A5J9STY8"/>
<evidence type="ECO:0000313" key="3">
    <source>
        <dbReference type="Proteomes" id="UP000324897"/>
    </source>
</evidence>
<dbReference type="Proteomes" id="UP000324897">
    <property type="component" value="Unassembled WGS sequence"/>
</dbReference>
<feature type="transmembrane region" description="Helical" evidence="1">
    <location>
        <begin position="199"/>
        <end position="221"/>
    </location>
</feature>
<keyword evidence="1" id="KW-0812">Transmembrane</keyword>
<name>A0A5J9STY8_9POAL</name>
<dbReference type="GO" id="GO:0061630">
    <property type="term" value="F:ubiquitin protein ligase activity"/>
    <property type="evidence" value="ECO:0007669"/>
    <property type="project" value="InterPro"/>
</dbReference>
<reference evidence="2 3" key="1">
    <citation type="journal article" date="2019" name="Sci. Rep.">
        <title>A high-quality genome of Eragrostis curvula grass provides insights into Poaceae evolution and supports new strategies to enhance forage quality.</title>
        <authorList>
            <person name="Carballo J."/>
            <person name="Santos B.A.C.M."/>
            <person name="Zappacosta D."/>
            <person name="Garbus I."/>
            <person name="Selva J.P."/>
            <person name="Gallo C.A."/>
            <person name="Diaz A."/>
            <person name="Albertini E."/>
            <person name="Caccamo M."/>
            <person name="Echenique V."/>
        </authorList>
    </citation>
    <scope>NUCLEOTIDE SEQUENCE [LARGE SCALE GENOMIC DNA]</scope>
    <source>
        <strain evidence="3">cv. Victoria</strain>
        <tissue evidence="2">Leaf</tissue>
    </source>
</reference>
<keyword evidence="1" id="KW-0472">Membrane</keyword>
<dbReference type="GO" id="GO:0043022">
    <property type="term" value="F:ribosome binding"/>
    <property type="evidence" value="ECO:0007669"/>
    <property type="project" value="TreeGrafter"/>
</dbReference>
<dbReference type="EMBL" id="RWGY01000324">
    <property type="protein sequence ID" value="TVU02438.1"/>
    <property type="molecule type" value="Genomic_DNA"/>
</dbReference>
<evidence type="ECO:0000256" key="1">
    <source>
        <dbReference type="SAM" id="Phobius"/>
    </source>
</evidence>
<accession>A0A5J9STY8</accession>
<evidence type="ECO:0000313" key="2">
    <source>
        <dbReference type="EMBL" id="TVU02438.1"/>
    </source>
</evidence>